<dbReference type="PATRIC" id="fig|795359.3.peg.1322"/>
<name>F8C2C1_THEGP</name>
<keyword evidence="3" id="KW-1185">Reference proteome</keyword>
<dbReference type="AlphaFoldDB" id="F8C2C1"/>
<dbReference type="Pfam" id="PF13372">
    <property type="entry name" value="Alginate_exp"/>
    <property type="match status" value="1"/>
</dbReference>
<dbReference type="Proteomes" id="UP000006583">
    <property type="component" value="Chromosome"/>
</dbReference>
<dbReference type="RefSeq" id="WP_013910080.1">
    <property type="nucleotide sequence ID" value="NC_015682.1"/>
</dbReference>
<reference evidence="2 3" key="1">
    <citation type="journal article" date="2013" name="Genome Announc.">
        <title>Complete genome sequence of the hyperthermophilic sulfate-reducing bacterium Thermodesulfobacterium geofontis OPF15T.</title>
        <authorList>
            <person name="Elkins J.G."/>
            <person name="Hamilton-Brehm S.D."/>
            <person name="Lucas S."/>
            <person name="Han J."/>
            <person name="Lapidus A."/>
            <person name="Cheng J.F."/>
            <person name="Goodwin L.A."/>
            <person name="Pitluck S."/>
            <person name="Peters L."/>
            <person name="Mikhailova N."/>
            <person name="Davenport K.W."/>
            <person name="Detter J.C."/>
            <person name="Han C.S."/>
            <person name="Tapia R."/>
            <person name="Land M.L."/>
            <person name="Hauser L."/>
            <person name="Kyrpides N.C."/>
            <person name="Ivanova N.N."/>
            <person name="Pagani I."/>
            <person name="Bruce D."/>
            <person name="Woyke T."/>
            <person name="Cottingham R.W."/>
        </authorList>
    </citation>
    <scope>NUCLEOTIDE SEQUENCE [LARGE SCALE GENOMIC DNA]</scope>
    <source>
        <strain evidence="2 3">OPF15</strain>
    </source>
</reference>
<dbReference type="OrthoDB" id="9766302at2"/>
<dbReference type="STRING" id="795359.TOPB45_1301"/>
<sequence>MKRLILLFSILLISFFYKVFFAFCIEHQPGIGIRLREETLDNYLFLKTAPLLSFWDDSSVLRFKVSLWDKIKINNSTSIYLRLVTEPRYYIGPHEVTLDHAHNIKNFDQDEILIDNFYLEVKKPFNLPLDLKIGRQDFLGEDMYGEGFLIFDGTPGDGSRTFFFNAIRARWFIQKNHTLDFVFISNPKTERYFPIIHPSYKDFTSEYFMLYYHGKKRLIATDEKGLMIYGKSKLFKNLTLEPYYIFKEEESWGFNPNLHLHTFGIRGVLNWKEWGLRGEIATQNGRYSGTKDVSGLGGYIYLNRIFKEIPFSPKFEIGYVYLSGDNPHTKKDEGWNPLFSKGAFINELYSYVILVENIFKNGPMPAYWSNLRSLVFNLYLSPYKDLKLRLSYQKMWAVRTPYFPLTAEQMAIDHEAALLRFFWGAMISGEDKDRGQGFTIEGSYKFKPNITGLLKYEHFDPGNFYTSKTRDAKFLRIQLEMKF</sequence>
<evidence type="ECO:0000259" key="1">
    <source>
        <dbReference type="Pfam" id="PF13372"/>
    </source>
</evidence>
<dbReference type="KEGG" id="top:TOPB45_1301"/>
<organism evidence="2 3">
    <name type="scientific">Thermodesulfobacterium geofontis (strain OPF15)</name>
    <dbReference type="NCBI Taxonomy" id="795359"/>
    <lineage>
        <taxon>Bacteria</taxon>
        <taxon>Pseudomonadati</taxon>
        <taxon>Thermodesulfobacteriota</taxon>
        <taxon>Thermodesulfobacteria</taxon>
        <taxon>Thermodesulfobacteriales</taxon>
        <taxon>Thermodesulfobacteriaceae</taxon>
        <taxon>Thermodesulfobacterium</taxon>
    </lineage>
</organism>
<accession>F8C2C1</accession>
<dbReference type="InterPro" id="IPR025388">
    <property type="entry name" value="Alginate_export_dom"/>
</dbReference>
<dbReference type="InterPro" id="IPR053728">
    <property type="entry name" value="Alginate_Permeability_Chnl"/>
</dbReference>
<proteinExistence type="predicted"/>
<evidence type="ECO:0000313" key="2">
    <source>
        <dbReference type="EMBL" id="AEH23382.1"/>
    </source>
</evidence>
<dbReference type="eggNOG" id="ENOG502ZA8A">
    <property type="taxonomic scope" value="Bacteria"/>
</dbReference>
<dbReference type="Gene3D" id="2.40.160.100">
    <property type="match status" value="1"/>
</dbReference>
<dbReference type="HOGENOM" id="CLU_595348_0_0_0"/>
<protein>
    <recommendedName>
        <fullName evidence="1">Alginate export domain-containing protein</fullName>
    </recommendedName>
</protein>
<feature type="domain" description="Alginate export" evidence="1">
    <location>
        <begin position="229"/>
        <end position="469"/>
    </location>
</feature>
<evidence type="ECO:0000313" key="3">
    <source>
        <dbReference type="Proteomes" id="UP000006583"/>
    </source>
</evidence>
<gene>
    <name evidence="2" type="ordered locus">TOPB45_1301</name>
</gene>
<dbReference type="EMBL" id="CP002829">
    <property type="protein sequence ID" value="AEH23382.1"/>
    <property type="molecule type" value="Genomic_DNA"/>
</dbReference>